<feature type="coiled-coil region" evidence="9">
    <location>
        <begin position="174"/>
        <end position="214"/>
    </location>
</feature>
<evidence type="ECO:0000313" key="12">
    <source>
        <dbReference type="Proteomes" id="UP000295777"/>
    </source>
</evidence>
<accession>A0A4R1GDQ6</accession>
<keyword evidence="6" id="KW-0680">Restriction system</keyword>
<keyword evidence="12" id="KW-1185">Reference proteome</keyword>
<evidence type="ECO:0000256" key="4">
    <source>
        <dbReference type="ARBA" id="ARBA00022679"/>
    </source>
</evidence>
<dbReference type="AlphaFoldDB" id="A0A4R1GDQ6"/>
<keyword evidence="7" id="KW-0238">DNA-binding</keyword>
<evidence type="ECO:0000256" key="5">
    <source>
        <dbReference type="ARBA" id="ARBA00022691"/>
    </source>
</evidence>
<organism evidence="11 12">
    <name type="scientific">Phorcysia thermohydrogeniphila</name>
    <dbReference type="NCBI Taxonomy" id="936138"/>
    <lineage>
        <taxon>Bacteria</taxon>
        <taxon>Pseudomonadati</taxon>
        <taxon>Aquificota</taxon>
        <taxon>Aquificia</taxon>
        <taxon>Desulfurobacteriales</taxon>
        <taxon>Desulfurobacteriaceae</taxon>
        <taxon>Phorcysia</taxon>
    </lineage>
</organism>
<comment type="catalytic activity">
    <reaction evidence="8">
        <text>a 2'-deoxycytidine in DNA + S-adenosyl-L-methionine = an N(4)-methyl-2'-deoxycytidine in DNA + S-adenosyl-L-homocysteine + H(+)</text>
        <dbReference type="Rhea" id="RHEA:16857"/>
        <dbReference type="Rhea" id="RHEA-COMP:11369"/>
        <dbReference type="Rhea" id="RHEA-COMP:13674"/>
        <dbReference type="ChEBI" id="CHEBI:15378"/>
        <dbReference type="ChEBI" id="CHEBI:57856"/>
        <dbReference type="ChEBI" id="CHEBI:59789"/>
        <dbReference type="ChEBI" id="CHEBI:85452"/>
        <dbReference type="ChEBI" id="CHEBI:137933"/>
        <dbReference type="EC" id="2.1.1.113"/>
    </reaction>
</comment>
<evidence type="ECO:0000256" key="7">
    <source>
        <dbReference type="ARBA" id="ARBA00023125"/>
    </source>
</evidence>
<evidence type="ECO:0000256" key="6">
    <source>
        <dbReference type="ARBA" id="ARBA00022747"/>
    </source>
</evidence>
<dbReference type="EC" id="2.1.1.113" evidence="2"/>
<gene>
    <name evidence="11" type="ORF">CLV27_0288</name>
</gene>
<comment type="similarity">
    <text evidence="1">Belongs to the N(4)/N(6)-methyltransferase family. N(4) subfamily.</text>
</comment>
<keyword evidence="3 11" id="KW-0489">Methyltransferase</keyword>
<dbReference type="InterPro" id="IPR029063">
    <property type="entry name" value="SAM-dependent_MTases_sf"/>
</dbReference>
<dbReference type="GO" id="GO:0005737">
    <property type="term" value="C:cytoplasm"/>
    <property type="evidence" value="ECO:0007669"/>
    <property type="project" value="TreeGrafter"/>
</dbReference>
<dbReference type="PROSITE" id="PS00093">
    <property type="entry name" value="N4_MTASE"/>
    <property type="match status" value="1"/>
</dbReference>
<evidence type="ECO:0000259" key="10">
    <source>
        <dbReference type="Pfam" id="PF01555"/>
    </source>
</evidence>
<dbReference type="GO" id="GO:0008170">
    <property type="term" value="F:N-methyltransferase activity"/>
    <property type="evidence" value="ECO:0007669"/>
    <property type="project" value="InterPro"/>
</dbReference>
<evidence type="ECO:0000256" key="9">
    <source>
        <dbReference type="SAM" id="Coils"/>
    </source>
</evidence>
<dbReference type="EMBL" id="SMFV01000001">
    <property type="protein sequence ID" value="TCK06487.1"/>
    <property type="molecule type" value="Genomic_DNA"/>
</dbReference>
<keyword evidence="5" id="KW-0949">S-adenosyl-L-methionine</keyword>
<dbReference type="GO" id="GO:0009007">
    <property type="term" value="F:site-specific DNA-methyltransferase (adenine-specific) activity"/>
    <property type="evidence" value="ECO:0007669"/>
    <property type="project" value="TreeGrafter"/>
</dbReference>
<evidence type="ECO:0000256" key="3">
    <source>
        <dbReference type="ARBA" id="ARBA00022603"/>
    </source>
</evidence>
<keyword evidence="9" id="KW-0175">Coiled coil</keyword>
<dbReference type="GO" id="GO:0015667">
    <property type="term" value="F:site-specific DNA-methyltransferase (cytosine-N4-specific) activity"/>
    <property type="evidence" value="ECO:0007669"/>
    <property type="project" value="UniProtKB-EC"/>
</dbReference>
<dbReference type="InterPro" id="IPR002941">
    <property type="entry name" value="DNA_methylase_N4/N6"/>
</dbReference>
<dbReference type="RefSeq" id="WP_132525074.1">
    <property type="nucleotide sequence ID" value="NZ_SMFV01000001.1"/>
</dbReference>
<dbReference type="Gene3D" id="3.40.50.150">
    <property type="entry name" value="Vaccinia Virus protein VP39"/>
    <property type="match status" value="2"/>
</dbReference>
<sequence length="525" mass="62709">MEELLSLKEAAQLLSELFNRSISETNISYLINYGRVNGYRRDGKLFVSLRELKEYYEKKQEEERRKYEAYLGKEINWHLSFDWVKESERTKHVHRLHPYKGKFIPQLVEYFLDEHTDEFKREVFFRPGDIVLDPFCGSGTTLIQANELGIHSIGIDVSEFNTIIAEVKFANVDLTELELSVRSILRDLKAYESQEKLTEFEEELKKKLQEFNQRYFPSPEFKKLFRANKVEKSYLKEKEREFLEIYLNLLRKYGVSLESPSQGKFLDRWYLPSVRREAEIVLSRIERVKDEILKKTLMVILSRSVRSARATTHMDLDRLKEPQYVPYYCYKHFKICKPVFRLLPIFQRYAKDTLRRLSEYKKLKTDAFQVVLTGDSRKIDIFEEVKRKNRKFYELLKRQKIKGIFTSPPYVGQIDYHEQHAYAYELFGIERRDELEIGPLFKGEGLEARRSYIEGVSQVLKNCLRYSIDDPYVFIVANDKYNLYPEIARRAGLKIVEEYKRPVLNRTARDKNPYGESVFLMRRIK</sequence>
<name>A0A4R1GDQ6_9BACT</name>
<dbReference type="Pfam" id="PF01555">
    <property type="entry name" value="N6_N4_Mtase"/>
    <property type="match status" value="1"/>
</dbReference>
<keyword evidence="4" id="KW-0808">Transferase</keyword>
<proteinExistence type="inferred from homology"/>
<dbReference type="SUPFAM" id="SSF53335">
    <property type="entry name" value="S-adenosyl-L-methionine-dependent methyltransferases"/>
    <property type="match status" value="3"/>
</dbReference>
<dbReference type="PANTHER" id="PTHR13370:SF3">
    <property type="entry name" value="TRNA (GUANINE(10)-N2)-METHYLTRANSFERASE HOMOLOG"/>
    <property type="match status" value="1"/>
</dbReference>
<evidence type="ECO:0000313" key="11">
    <source>
        <dbReference type="EMBL" id="TCK06487.1"/>
    </source>
</evidence>
<dbReference type="Proteomes" id="UP000295777">
    <property type="component" value="Unassembled WGS sequence"/>
</dbReference>
<feature type="domain" description="DNA methylase N-4/N-6" evidence="10">
    <location>
        <begin position="51"/>
        <end position="159"/>
    </location>
</feature>
<dbReference type="PANTHER" id="PTHR13370">
    <property type="entry name" value="RNA METHYLASE-RELATED"/>
    <property type="match status" value="1"/>
</dbReference>
<evidence type="ECO:0000256" key="8">
    <source>
        <dbReference type="ARBA" id="ARBA00049120"/>
    </source>
</evidence>
<dbReference type="OrthoDB" id="9773571at2"/>
<dbReference type="InterPro" id="IPR017985">
    <property type="entry name" value="MeTrfase_CN4_CS"/>
</dbReference>
<evidence type="ECO:0000256" key="2">
    <source>
        <dbReference type="ARBA" id="ARBA00012185"/>
    </source>
</evidence>
<dbReference type="GO" id="GO:0032259">
    <property type="term" value="P:methylation"/>
    <property type="evidence" value="ECO:0007669"/>
    <property type="project" value="UniProtKB-KW"/>
</dbReference>
<reference evidence="11 12" key="1">
    <citation type="submission" date="2019-03" db="EMBL/GenBank/DDBJ databases">
        <title>Genomic Encyclopedia of Archaeal and Bacterial Type Strains, Phase II (KMG-II): from individual species to whole genera.</title>
        <authorList>
            <person name="Goeker M."/>
        </authorList>
    </citation>
    <scope>NUCLEOTIDE SEQUENCE [LARGE SCALE GENOMIC DNA]</scope>
    <source>
        <strain evidence="11 12">DSM 24425</strain>
    </source>
</reference>
<protein>
    <recommendedName>
        <fullName evidence="2">site-specific DNA-methyltransferase (cytosine-N(4)-specific)</fullName>
        <ecNumber evidence="2">2.1.1.113</ecNumber>
    </recommendedName>
</protein>
<evidence type="ECO:0000256" key="1">
    <source>
        <dbReference type="ARBA" id="ARBA00010203"/>
    </source>
</evidence>
<dbReference type="GO" id="GO:0009307">
    <property type="term" value="P:DNA restriction-modification system"/>
    <property type="evidence" value="ECO:0007669"/>
    <property type="project" value="UniProtKB-KW"/>
</dbReference>
<dbReference type="GO" id="GO:0003677">
    <property type="term" value="F:DNA binding"/>
    <property type="evidence" value="ECO:0007669"/>
    <property type="project" value="UniProtKB-KW"/>
</dbReference>
<comment type="caution">
    <text evidence="11">The sequence shown here is derived from an EMBL/GenBank/DDBJ whole genome shotgun (WGS) entry which is preliminary data.</text>
</comment>